<dbReference type="InterPro" id="IPR036317">
    <property type="entry name" value="Cullin_homology_sf"/>
</dbReference>
<dbReference type="GO" id="GO:0070979">
    <property type="term" value="P:protein K11-linked ubiquitination"/>
    <property type="evidence" value="ECO:0007669"/>
    <property type="project" value="TreeGrafter"/>
</dbReference>
<organism evidence="4 5">
    <name type="scientific">Zymoseptoria brevis</name>
    <dbReference type="NCBI Taxonomy" id="1047168"/>
    <lineage>
        <taxon>Eukaryota</taxon>
        <taxon>Fungi</taxon>
        <taxon>Dikarya</taxon>
        <taxon>Ascomycota</taxon>
        <taxon>Pezizomycotina</taxon>
        <taxon>Dothideomycetes</taxon>
        <taxon>Dothideomycetidae</taxon>
        <taxon>Mycosphaerellales</taxon>
        <taxon>Mycosphaerellaceae</taxon>
        <taxon>Zymoseptoria</taxon>
    </lineage>
</organism>
<feature type="domain" description="Cullin family profile" evidence="3">
    <location>
        <begin position="359"/>
        <end position="621"/>
    </location>
</feature>
<feature type="compositionally biased region" description="Polar residues" evidence="2">
    <location>
        <begin position="41"/>
        <end position="54"/>
    </location>
</feature>
<dbReference type="PANTHER" id="PTHR45957">
    <property type="entry name" value="ANAPHASE-PROMOTING COMPLEX SUBUNIT 2"/>
    <property type="match status" value="1"/>
</dbReference>
<dbReference type="Gene3D" id="3.30.230.130">
    <property type="entry name" value="Cullin, Chain C, Domain 2"/>
    <property type="match status" value="1"/>
</dbReference>
<dbReference type="EMBL" id="LAFY01000328">
    <property type="protein sequence ID" value="KJY00311.1"/>
    <property type="molecule type" value="Genomic_DNA"/>
</dbReference>
<dbReference type="Pfam" id="PF26557">
    <property type="entry name" value="Cullin_AB"/>
    <property type="match status" value="1"/>
</dbReference>
<dbReference type="STRING" id="1047168.A0A0F4GVR0"/>
<accession>A0A0F4GVR0</accession>
<keyword evidence="5" id="KW-1185">Reference proteome</keyword>
<dbReference type="PROSITE" id="PS50069">
    <property type="entry name" value="CULLIN_2"/>
    <property type="match status" value="1"/>
</dbReference>
<dbReference type="InterPro" id="IPR059120">
    <property type="entry name" value="Cullin-like_AB"/>
</dbReference>
<proteinExistence type="inferred from homology"/>
<dbReference type="OrthoDB" id="5581181at2759"/>
<comment type="caution">
    <text evidence="4">The sequence shown here is derived from an EMBL/GenBank/DDBJ whole genome shotgun (WGS) entry which is preliminary data.</text>
</comment>
<dbReference type="GO" id="GO:0005680">
    <property type="term" value="C:anaphase-promoting complex"/>
    <property type="evidence" value="ECO:0007669"/>
    <property type="project" value="TreeGrafter"/>
</dbReference>
<dbReference type="AlphaFoldDB" id="A0A0F4GVR0"/>
<dbReference type="SUPFAM" id="SSF75632">
    <property type="entry name" value="Cullin homology domain"/>
    <property type="match status" value="1"/>
</dbReference>
<comment type="similarity">
    <text evidence="1">Belongs to the cullin family.</text>
</comment>
<dbReference type="InterPro" id="IPR044554">
    <property type="entry name" value="ANAPC2"/>
</dbReference>
<evidence type="ECO:0000259" key="3">
    <source>
        <dbReference type="PROSITE" id="PS50069"/>
    </source>
</evidence>
<protein>
    <recommendedName>
        <fullName evidence="3">Cullin family profile domain-containing protein</fullName>
    </recommendedName>
</protein>
<dbReference type="Proteomes" id="UP000033647">
    <property type="component" value="Unassembled WGS sequence"/>
</dbReference>
<dbReference type="GO" id="GO:0006511">
    <property type="term" value="P:ubiquitin-dependent protein catabolic process"/>
    <property type="evidence" value="ECO:0007669"/>
    <property type="project" value="InterPro"/>
</dbReference>
<dbReference type="InterPro" id="IPR057975">
    <property type="entry name" value="TPR_ANAPC2"/>
</dbReference>
<dbReference type="GO" id="GO:0031625">
    <property type="term" value="F:ubiquitin protein ligase binding"/>
    <property type="evidence" value="ECO:0007669"/>
    <property type="project" value="InterPro"/>
</dbReference>
<feature type="compositionally biased region" description="Polar residues" evidence="2">
    <location>
        <begin position="22"/>
        <end position="32"/>
    </location>
</feature>
<dbReference type="Pfam" id="PF25773">
    <property type="entry name" value="TPR_ANAPC2"/>
    <property type="match status" value="1"/>
</dbReference>
<evidence type="ECO:0000313" key="5">
    <source>
        <dbReference type="Proteomes" id="UP000033647"/>
    </source>
</evidence>
<dbReference type="GO" id="GO:0007091">
    <property type="term" value="P:metaphase/anaphase transition of mitotic cell cycle"/>
    <property type="evidence" value="ECO:0007669"/>
    <property type="project" value="TreeGrafter"/>
</dbReference>
<reference evidence="4 5" key="1">
    <citation type="submission" date="2015-03" db="EMBL/GenBank/DDBJ databases">
        <title>RNA-seq based gene annotation and comparative genomics of four Zymoseptoria species reveal species-specific pathogenicity related genes and transposable element activity.</title>
        <authorList>
            <person name="Grandaubert J."/>
            <person name="Bhattacharyya A."/>
            <person name="Stukenbrock E.H."/>
        </authorList>
    </citation>
    <scope>NUCLEOTIDE SEQUENCE [LARGE SCALE GENOMIC DNA]</scope>
    <source>
        <strain evidence="4 5">Zb18110</strain>
    </source>
</reference>
<name>A0A0F4GVR0_9PEZI</name>
<gene>
    <name evidence="4" type="ORF">TI39_contig336g00037</name>
</gene>
<dbReference type="SMART" id="SM00182">
    <property type="entry name" value="CULLIN"/>
    <property type="match status" value="1"/>
</dbReference>
<sequence>MAVAVGRAGEGSFPDSVFKSVFPSQQRTTSSQRPRDHGGSLHQSGSMRPSTSQLRSKDAAESATKWSCQSQKQAMNMTPHCLHEEHCHCDMDLESDLLSRIGSNIPSGSNKERAAALAVHRILRDTTVERRCFQVDWSGRTSVMPKLRGWIRAYFVPATEQAVSTLTGEALLKLPAEKFVSAAENHLGRSRVSSLFDYVRSWPSSQGAILDIREYLSTNGPNEKAHLCASFLDQFQRRLLHAGASTTEILGIYISVIHVFQALDSRGVLLEKVASRIRNYLRGRDDTATIIADSLLADIDEINGTVTGHDPDKVCPDIAHEVITSAVDAKNDKMIDWSDMTWMPDPIDAGPNYKSSKSDDVVAHILALFEKEDFAKAFTAAIGGNFLLKSGADFSKEIKIIELLKARLDAGQMHNAEVMLKDMQDSVALHTHFNPRTTNIGTVTPKEIQRALPAEGINGDVLYDKFKTRIDRKLFGGALSLVATRRGNTYYPKRARLPLEPIQSTTTHPDLDVKVMSSHFWPEYPSEDFKIPHQIQQKLDAYEQQYKNFNGTRVVRWKHVQSRADVVLELEDRTVEDSVDAFKASVIHVFCNDPQGDQNTPLIQYDPATGLSSDEIAEALEMPPELVLLAIHHWTSSRVLYELMPGKYAVLERLDMEPGIAADSSTEDVDMDEGLLAALADDRKLKEQAPMFSMFISTLLTNNGPRPVEGPMGITNMVKMVIPTFTWGDEHVLMLLRMMEGEGLVECNGDTWKKA</sequence>
<dbReference type="InterPro" id="IPR016158">
    <property type="entry name" value="Cullin_homology"/>
</dbReference>
<feature type="region of interest" description="Disordered" evidence="2">
    <location>
        <begin position="1"/>
        <end position="65"/>
    </location>
</feature>
<dbReference type="PANTHER" id="PTHR45957:SF1">
    <property type="entry name" value="ANAPHASE-PROMOTING COMPLEX SUBUNIT 2"/>
    <property type="match status" value="1"/>
</dbReference>
<evidence type="ECO:0000313" key="4">
    <source>
        <dbReference type="EMBL" id="KJY00311.1"/>
    </source>
</evidence>
<evidence type="ECO:0000256" key="1">
    <source>
        <dbReference type="PROSITE-ProRule" id="PRU00330"/>
    </source>
</evidence>
<evidence type="ECO:0000256" key="2">
    <source>
        <dbReference type="SAM" id="MobiDB-lite"/>
    </source>
</evidence>